<organism evidence="1 2">
    <name type="scientific">Zizania palustris</name>
    <name type="common">Northern wild rice</name>
    <dbReference type="NCBI Taxonomy" id="103762"/>
    <lineage>
        <taxon>Eukaryota</taxon>
        <taxon>Viridiplantae</taxon>
        <taxon>Streptophyta</taxon>
        <taxon>Embryophyta</taxon>
        <taxon>Tracheophyta</taxon>
        <taxon>Spermatophyta</taxon>
        <taxon>Magnoliopsida</taxon>
        <taxon>Liliopsida</taxon>
        <taxon>Poales</taxon>
        <taxon>Poaceae</taxon>
        <taxon>BOP clade</taxon>
        <taxon>Oryzoideae</taxon>
        <taxon>Oryzeae</taxon>
        <taxon>Zizaniinae</taxon>
        <taxon>Zizania</taxon>
    </lineage>
</organism>
<evidence type="ECO:0000313" key="2">
    <source>
        <dbReference type="Proteomes" id="UP000729402"/>
    </source>
</evidence>
<evidence type="ECO:0000313" key="1">
    <source>
        <dbReference type="EMBL" id="KAG8078395.1"/>
    </source>
</evidence>
<reference evidence="1" key="2">
    <citation type="submission" date="2021-02" db="EMBL/GenBank/DDBJ databases">
        <authorList>
            <person name="Kimball J.A."/>
            <person name="Haas M.W."/>
            <person name="Macchietto M."/>
            <person name="Kono T."/>
            <person name="Duquette J."/>
            <person name="Shao M."/>
        </authorList>
    </citation>
    <scope>NUCLEOTIDE SEQUENCE</scope>
    <source>
        <tissue evidence="1">Fresh leaf tissue</tissue>
    </source>
</reference>
<proteinExistence type="predicted"/>
<comment type="caution">
    <text evidence="1">The sequence shown here is derived from an EMBL/GenBank/DDBJ whole genome shotgun (WGS) entry which is preliminary data.</text>
</comment>
<reference evidence="1" key="1">
    <citation type="journal article" date="2021" name="bioRxiv">
        <title>Whole Genome Assembly and Annotation of Northern Wild Rice, Zizania palustris L., Supports a Whole Genome Duplication in the Zizania Genus.</title>
        <authorList>
            <person name="Haas M."/>
            <person name="Kono T."/>
            <person name="Macchietto M."/>
            <person name="Millas R."/>
            <person name="McGilp L."/>
            <person name="Shao M."/>
            <person name="Duquette J."/>
            <person name="Hirsch C.N."/>
            <person name="Kimball J."/>
        </authorList>
    </citation>
    <scope>NUCLEOTIDE SEQUENCE</scope>
    <source>
        <tissue evidence="1">Fresh leaf tissue</tissue>
    </source>
</reference>
<gene>
    <name evidence="1" type="ORF">GUJ93_ZPchr0007g3804</name>
</gene>
<name>A0A8J5SQS9_ZIZPA</name>
<protein>
    <submittedName>
        <fullName evidence="1">Uncharacterized protein</fullName>
    </submittedName>
</protein>
<dbReference type="PANTHER" id="PTHR33674:SF8">
    <property type="entry name" value="OS01G0833400 PROTEIN"/>
    <property type="match status" value="1"/>
</dbReference>
<dbReference type="InterPro" id="IPR045282">
    <property type="entry name" value="At4g08330-like"/>
</dbReference>
<dbReference type="Pfam" id="PF24046">
    <property type="entry name" value="At4g08330"/>
    <property type="match status" value="1"/>
</dbReference>
<dbReference type="PANTHER" id="PTHR33674">
    <property type="entry name" value="METHIONINE-S-OXIDE REDUCTASE"/>
    <property type="match status" value="1"/>
</dbReference>
<dbReference type="AlphaFoldDB" id="A0A8J5SQS9"/>
<dbReference type="Proteomes" id="UP000729402">
    <property type="component" value="Unassembled WGS sequence"/>
</dbReference>
<dbReference type="EMBL" id="JAAALK010000282">
    <property type="protein sequence ID" value="KAG8078395.1"/>
    <property type="molecule type" value="Genomic_DNA"/>
</dbReference>
<keyword evidence="2" id="KW-1185">Reference proteome</keyword>
<dbReference type="OrthoDB" id="1907500at2759"/>
<sequence length="155" mass="17172">MFRSLDRYSSVKDVTYSCGYCGYELNLSSSTRNTANIGSKYGKQIKKGVVSFFAVDESRFTQADEVTCVPYFHSRRSWGLFRRRSRLLCRKCGGRIGSAYEDDDPAALPSCDGGPDDLRTASSRSSSATSQRNYVIRINALQPSSDDSAVLAFTL</sequence>
<accession>A0A8J5SQS9</accession>